<reference evidence="2 3" key="1">
    <citation type="submission" date="2015-06" db="EMBL/GenBank/DDBJ databases">
        <title>Draft genome sequence of beer spoilage bacterium Megasphaera cerevisiae type strain 20462.</title>
        <authorList>
            <person name="Kutumbaka K."/>
            <person name="Pasmowitz J."/>
            <person name="Mategko J."/>
            <person name="Reyes D."/>
            <person name="Friedrich A."/>
            <person name="Han S."/>
            <person name="Martens-Habbena W."/>
            <person name="Neal-McKinney J."/>
            <person name="Janagama H.K."/>
            <person name="Nadala C."/>
            <person name="Samadpour M."/>
        </authorList>
    </citation>
    <scope>NUCLEOTIDE SEQUENCE [LARGE SCALE GENOMIC DNA]</scope>
    <source>
        <strain evidence="2 3">DSM 20462</strain>
    </source>
</reference>
<evidence type="ECO:0000313" key="3">
    <source>
        <dbReference type="Proteomes" id="UP000036503"/>
    </source>
</evidence>
<organism evidence="2 3">
    <name type="scientific">Megasphaera cerevisiae DSM 20462</name>
    <dbReference type="NCBI Taxonomy" id="1122219"/>
    <lineage>
        <taxon>Bacteria</taxon>
        <taxon>Bacillati</taxon>
        <taxon>Bacillota</taxon>
        <taxon>Negativicutes</taxon>
        <taxon>Veillonellales</taxon>
        <taxon>Veillonellaceae</taxon>
        <taxon>Megasphaera</taxon>
    </lineage>
</organism>
<dbReference type="PATRIC" id="fig|1122219.3.peg.2778"/>
<name>A0A0J6ZQN6_9FIRM</name>
<dbReference type="AlphaFoldDB" id="A0A0J6ZQN6"/>
<evidence type="ECO:0000313" key="2">
    <source>
        <dbReference type="EMBL" id="KMO87276.1"/>
    </source>
</evidence>
<dbReference type="InParanoid" id="A0A0J6ZQN6"/>
<feature type="domain" description="CpXC" evidence="1">
    <location>
        <begin position="17"/>
        <end position="139"/>
    </location>
</feature>
<dbReference type="OrthoDB" id="9784124at2"/>
<dbReference type="Pfam" id="PF14353">
    <property type="entry name" value="CpXC"/>
    <property type="match status" value="1"/>
</dbReference>
<keyword evidence="3" id="KW-1185">Reference proteome</keyword>
<comment type="caution">
    <text evidence="2">The sequence shown here is derived from an EMBL/GenBank/DDBJ whole genome shotgun (WGS) entry which is preliminary data.</text>
</comment>
<evidence type="ECO:0000259" key="1">
    <source>
        <dbReference type="Pfam" id="PF14353"/>
    </source>
</evidence>
<protein>
    <recommendedName>
        <fullName evidence="1">CpXC domain-containing protein</fullName>
    </recommendedName>
</protein>
<dbReference type="Proteomes" id="UP000036503">
    <property type="component" value="Unassembled WGS sequence"/>
</dbReference>
<proteinExistence type="predicted"/>
<dbReference type="InterPro" id="IPR025682">
    <property type="entry name" value="CpXC_dom"/>
</dbReference>
<sequence>MSFDGEGAGSHAAVFTLTCPACKGTGTFHTWDCIDGTRDPALRLRILTDETLFFYECPHCKAQIHMESPCLYIDRNQKYMVWHIPDLTVPVTSQEVCDFLGQPSFDDYTCRVALTWGEWREKIIEMESAYDDRIYEIIKFGAYQLIKEEDRQRLLLEAYHLDYADESRRSDQLALVFMQEHQKGMGYTYEITSKVLEVTRDIFMPLLERLSAVSEKAAFERRGYAWAQHFMTYAMKAASAGNGREAYGQLIGFWIQTLGQELFHADIKMPESQQNKI</sequence>
<dbReference type="EMBL" id="LEKT01000007">
    <property type="protein sequence ID" value="KMO87276.1"/>
    <property type="molecule type" value="Genomic_DNA"/>
</dbReference>
<dbReference type="RefSeq" id="WP_048513432.1">
    <property type="nucleotide sequence ID" value="NZ_LEKT01000007.1"/>
</dbReference>
<dbReference type="STRING" id="39029.BSR42_01510"/>
<accession>A0A0J6ZQN6</accession>
<gene>
    <name evidence="2" type="ORF">AB840_03420</name>
</gene>